<keyword evidence="1" id="KW-0812">Transmembrane</keyword>
<dbReference type="PANTHER" id="PTHR21593">
    <property type="entry name" value="PRION-LIKE- Q/N-RICH -DOMAIN-BEARING PROTEIN PROTEIN"/>
    <property type="match status" value="1"/>
</dbReference>
<feature type="domain" description="SXP/RAL-2 family protein Ani s 5-like cation-binding" evidence="2">
    <location>
        <begin position="417"/>
        <end position="520"/>
    </location>
</feature>
<evidence type="ECO:0000313" key="5">
    <source>
        <dbReference type="WBParaSite" id="NBR_0001905401-mRNA-1"/>
    </source>
</evidence>
<dbReference type="Proteomes" id="UP000271162">
    <property type="component" value="Unassembled WGS sequence"/>
</dbReference>
<evidence type="ECO:0000256" key="1">
    <source>
        <dbReference type="SAM" id="Phobius"/>
    </source>
</evidence>
<dbReference type="Pfam" id="PF05884">
    <property type="entry name" value="ZYG-11_interact"/>
    <property type="match status" value="1"/>
</dbReference>
<evidence type="ECO:0000313" key="3">
    <source>
        <dbReference type="EMBL" id="VDL82784.1"/>
    </source>
</evidence>
<dbReference type="InterPro" id="IPR003677">
    <property type="entry name" value="ANIS5_cation-bd"/>
</dbReference>
<protein>
    <submittedName>
        <fullName evidence="5">DUF148 domain-containing protein</fullName>
    </submittedName>
</protein>
<feature type="transmembrane region" description="Helical" evidence="1">
    <location>
        <begin position="62"/>
        <end position="84"/>
    </location>
</feature>
<name>A0A0N4YP83_NIPBR</name>
<dbReference type="EMBL" id="UYSL01023874">
    <property type="protein sequence ID" value="VDL82784.1"/>
    <property type="molecule type" value="Genomic_DNA"/>
</dbReference>
<feature type="transmembrane region" description="Helical" evidence="1">
    <location>
        <begin position="96"/>
        <end position="115"/>
    </location>
</feature>
<evidence type="ECO:0000259" key="2">
    <source>
        <dbReference type="Pfam" id="PF02520"/>
    </source>
</evidence>
<keyword evidence="1" id="KW-0472">Membrane</keyword>
<feature type="transmembrane region" description="Helical" evidence="1">
    <location>
        <begin position="127"/>
        <end position="147"/>
    </location>
</feature>
<feature type="transmembrane region" description="Helical" evidence="1">
    <location>
        <begin position="226"/>
        <end position="245"/>
    </location>
</feature>
<sequence length="531" mass="58781">MQDVFAVCELYRAELNEAVFGLQNHGILSERSAPRRQNPVNEQSRTAEAQIRKKFGGPVNMVVLEVFIWTSIMLLFSAFAMWLGSLIPIAQDNMSQGAAIILAYVIIPSLTVSRLNTSIRGYVSDVALRFTLLASAIAQSLTLGAIFDKDRHEIEPIPFLTPLMILRFESREPPLLVGCTTVALIANYFAGLALGDITTSYELMAIAYVLAPTETQNIAYQARFEVEFSGAMTVAITVILLFSIYSPAGAQWNVPIGNSDYGSMMGAGQQINPSAAIDRSYRVPLWSQQRDQLAAQLAPQFAQLGSQYPGYGGQSRPMDPSTLYLNQQLAYGPDSMTFPVQSRPAIQPLLQPGGFGLQSSQQGIYSQLGYGGMPQAASYGSYQADDFMGTIEKPASPPPPSTPIRVIPPFLEGQSKEDQDKFYAIVQHPTWSPSEKSERIEELVRNMSTTVQNTFAMYQRAQSSDLTAKRQRVHEAVASMSPEAQQQFQKVSALMTNPQIPEQERLRKIEDLYTRIPDSIKREFDAKFINL</sequence>
<accession>A0A0N4YP83</accession>
<dbReference type="InterPro" id="IPR008574">
    <property type="entry name" value="Nematodes_ZYG-11_interact"/>
</dbReference>
<keyword evidence="4" id="KW-1185">Reference proteome</keyword>
<dbReference type="Pfam" id="PF02520">
    <property type="entry name" value="ANIS5_cation-bd"/>
    <property type="match status" value="1"/>
</dbReference>
<organism evidence="5">
    <name type="scientific">Nippostrongylus brasiliensis</name>
    <name type="common">Rat hookworm</name>
    <dbReference type="NCBI Taxonomy" id="27835"/>
    <lineage>
        <taxon>Eukaryota</taxon>
        <taxon>Metazoa</taxon>
        <taxon>Ecdysozoa</taxon>
        <taxon>Nematoda</taxon>
        <taxon>Chromadorea</taxon>
        <taxon>Rhabditida</taxon>
        <taxon>Rhabditina</taxon>
        <taxon>Rhabditomorpha</taxon>
        <taxon>Strongyloidea</taxon>
        <taxon>Heligmosomidae</taxon>
        <taxon>Nippostrongylus</taxon>
    </lineage>
</organism>
<gene>
    <name evidence="3" type="ORF">NBR_LOCUS19055</name>
</gene>
<evidence type="ECO:0000313" key="4">
    <source>
        <dbReference type="Proteomes" id="UP000271162"/>
    </source>
</evidence>
<proteinExistence type="predicted"/>
<reference evidence="3 4" key="2">
    <citation type="submission" date="2018-11" db="EMBL/GenBank/DDBJ databases">
        <authorList>
            <consortium name="Pathogen Informatics"/>
        </authorList>
    </citation>
    <scope>NUCLEOTIDE SEQUENCE [LARGE SCALE GENOMIC DNA]</scope>
</reference>
<reference evidence="5" key="1">
    <citation type="submission" date="2017-02" db="UniProtKB">
        <authorList>
            <consortium name="WormBaseParasite"/>
        </authorList>
    </citation>
    <scope>IDENTIFICATION</scope>
</reference>
<dbReference type="PANTHER" id="PTHR21593:SF36">
    <property type="entry name" value="DUF148 DOMAIN-CONTAINING PROTEIN-RELATED"/>
    <property type="match status" value="1"/>
</dbReference>
<feature type="transmembrane region" description="Helical" evidence="1">
    <location>
        <begin position="175"/>
        <end position="194"/>
    </location>
</feature>
<dbReference type="WBParaSite" id="NBR_0001905401-mRNA-1">
    <property type="protein sequence ID" value="NBR_0001905401-mRNA-1"/>
    <property type="gene ID" value="NBR_0001905401"/>
</dbReference>
<dbReference type="InterPro" id="IPR052823">
    <property type="entry name" value="SXP/RAL-2_related"/>
</dbReference>
<keyword evidence="1" id="KW-1133">Transmembrane helix</keyword>
<dbReference type="AlphaFoldDB" id="A0A0N4YP83"/>